<dbReference type="AlphaFoldDB" id="A0AA36JT80"/>
<keyword evidence="3" id="KW-1185">Reference proteome</keyword>
<evidence type="ECO:0000313" key="2">
    <source>
        <dbReference type="EMBL" id="CAJ1411465.1"/>
    </source>
</evidence>
<proteinExistence type="predicted"/>
<feature type="domain" description="DDE-1" evidence="1">
    <location>
        <begin position="129"/>
        <end position="249"/>
    </location>
</feature>
<sequence length="369" mass="41721">ELRQSLTRRLRGNARQQRKWFSRFRATWRARLGRLRLQHVVPQEEMRQKAVAFWKWCNYTVACAADVGKEAVFVNMDETSVGYPHSLVGTVMADRSHTCVEHATLSQRRARISLLASISSDARLQSHLPQLILASEKQLTKKVLASLEPLPPNVVILRQKSAWNSAQGMCVYIGMLRDAFAGHIGDRTLVLLVDTARQHVHPDILHQAQVCQIKLQFVPALMTMHLQPLDLVVFSVLKRSFQELWRETLEDSCSANMERLLRVLLAAIGRVLCASTWAAAFQRAGVTDRQRFVCQVLLQKLGFTPPLQLPLELPRLDEAAAIFPRNIKLDVRAYLYWDGEDKVLAANVTKRLPALSSPEGLVSHNCEGP</sequence>
<dbReference type="EMBL" id="CAUJNA010003876">
    <property type="protein sequence ID" value="CAJ1411465.1"/>
    <property type="molecule type" value="Genomic_DNA"/>
</dbReference>
<feature type="non-terminal residue" evidence="2">
    <location>
        <position position="1"/>
    </location>
</feature>
<organism evidence="2 3">
    <name type="scientific">Effrenium voratum</name>
    <dbReference type="NCBI Taxonomy" id="2562239"/>
    <lineage>
        <taxon>Eukaryota</taxon>
        <taxon>Sar</taxon>
        <taxon>Alveolata</taxon>
        <taxon>Dinophyceae</taxon>
        <taxon>Suessiales</taxon>
        <taxon>Symbiodiniaceae</taxon>
        <taxon>Effrenium</taxon>
    </lineage>
</organism>
<dbReference type="Pfam" id="PF03184">
    <property type="entry name" value="DDE_1"/>
    <property type="match status" value="1"/>
</dbReference>
<gene>
    <name evidence="2" type="ORF">EVOR1521_LOCUS32022</name>
</gene>
<dbReference type="GO" id="GO:0003676">
    <property type="term" value="F:nucleic acid binding"/>
    <property type="evidence" value="ECO:0007669"/>
    <property type="project" value="InterPro"/>
</dbReference>
<dbReference type="InterPro" id="IPR004875">
    <property type="entry name" value="DDE_SF_endonuclease_dom"/>
</dbReference>
<protein>
    <recommendedName>
        <fullName evidence="1">DDE-1 domain-containing protein</fullName>
    </recommendedName>
</protein>
<evidence type="ECO:0000259" key="1">
    <source>
        <dbReference type="Pfam" id="PF03184"/>
    </source>
</evidence>
<evidence type="ECO:0000313" key="3">
    <source>
        <dbReference type="Proteomes" id="UP001178507"/>
    </source>
</evidence>
<dbReference type="Proteomes" id="UP001178507">
    <property type="component" value="Unassembled WGS sequence"/>
</dbReference>
<comment type="caution">
    <text evidence="2">The sequence shown here is derived from an EMBL/GenBank/DDBJ whole genome shotgun (WGS) entry which is preliminary data.</text>
</comment>
<name>A0AA36JT80_9DINO</name>
<accession>A0AA36JT80</accession>
<reference evidence="2" key="1">
    <citation type="submission" date="2023-08" db="EMBL/GenBank/DDBJ databases">
        <authorList>
            <person name="Chen Y."/>
            <person name="Shah S."/>
            <person name="Dougan E. K."/>
            <person name="Thang M."/>
            <person name="Chan C."/>
        </authorList>
    </citation>
    <scope>NUCLEOTIDE SEQUENCE</scope>
</reference>